<sequence>MAHPLLRHCGCMNRTGRLRCFKFSSRHVNVFKITLKPFFHLKNQPALSASLDDILGIVTVLKNT</sequence>
<keyword evidence="2" id="KW-1185">Reference proteome</keyword>
<dbReference type="Proteomes" id="UP000827976">
    <property type="component" value="Chromosome 2"/>
</dbReference>
<evidence type="ECO:0000313" key="2">
    <source>
        <dbReference type="Proteomes" id="UP000827976"/>
    </source>
</evidence>
<reference evidence="2" key="1">
    <citation type="journal article" date="2022" name="Nat. Commun.">
        <title>Chromosome evolution and the genetic basis of agronomically important traits in greater yam.</title>
        <authorList>
            <person name="Bredeson J.V."/>
            <person name="Lyons J.B."/>
            <person name="Oniyinde I.O."/>
            <person name="Okereke N.R."/>
            <person name="Kolade O."/>
            <person name="Nnabue I."/>
            <person name="Nwadili C.O."/>
            <person name="Hribova E."/>
            <person name="Parker M."/>
            <person name="Nwogha J."/>
            <person name="Shu S."/>
            <person name="Carlson J."/>
            <person name="Kariba R."/>
            <person name="Muthemba S."/>
            <person name="Knop K."/>
            <person name="Barton G.J."/>
            <person name="Sherwood A.V."/>
            <person name="Lopez-Montes A."/>
            <person name="Asiedu R."/>
            <person name="Jamnadass R."/>
            <person name="Muchugi A."/>
            <person name="Goodstein D."/>
            <person name="Egesi C.N."/>
            <person name="Featherston J."/>
            <person name="Asfaw A."/>
            <person name="Simpson G.G."/>
            <person name="Dolezel J."/>
            <person name="Hendre P.S."/>
            <person name="Van Deynze A."/>
            <person name="Kumar P.L."/>
            <person name="Obidiegwu J.E."/>
            <person name="Bhattacharjee R."/>
            <person name="Rokhsar D.S."/>
        </authorList>
    </citation>
    <scope>NUCLEOTIDE SEQUENCE [LARGE SCALE GENOMIC DNA]</scope>
    <source>
        <strain evidence="2">cv. TDa95/00328</strain>
    </source>
</reference>
<gene>
    <name evidence="1" type="ORF">IHE45_02G083100</name>
</gene>
<accession>A0ACB7WRU4</accession>
<proteinExistence type="predicted"/>
<comment type="caution">
    <text evidence="1">The sequence shown here is derived from an EMBL/GenBank/DDBJ whole genome shotgun (WGS) entry which is preliminary data.</text>
</comment>
<protein>
    <submittedName>
        <fullName evidence="1">Uncharacterized protein</fullName>
    </submittedName>
</protein>
<name>A0ACB7WRU4_DIOAL</name>
<dbReference type="EMBL" id="CM037012">
    <property type="protein sequence ID" value="KAH7690939.1"/>
    <property type="molecule type" value="Genomic_DNA"/>
</dbReference>
<organism evidence="1 2">
    <name type="scientific">Dioscorea alata</name>
    <name type="common">Purple yam</name>
    <dbReference type="NCBI Taxonomy" id="55571"/>
    <lineage>
        <taxon>Eukaryota</taxon>
        <taxon>Viridiplantae</taxon>
        <taxon>Streptophyta</taxon>
        <taxon>Embryophyta</taxon>
        <taxon>Tracheophyta</taxon>
        <taxon>Spermatophyta</taxon>
        <taxon>Magnoliopsida</taxon>
        <taxon>Liliopsida</taxon>
        <taxon>Dioscoreales</taxon>
        <taxon>Dioscoreaceae</taxon>
        <taxon>Dioscorea</taxon>
    </lineage>
</organism>
<evidence type="ECO:0000313" key="1">
    <source>
        <dbReference type="EMBL" id="KAH7690939.1"/>
    </source>
</evidence>